<dbReference type="Gene3D" id="2.60.40.1120">
    <property type="entry name" value="Carboxypeptidase-like, regulatory domain"/>
    <property type="match status" value="1"/>
</dbReference>
<organism evidence="5 6">
    <name type="scientific">Aquimarina gracilis</name>
    <dbReference type="NCBI Taxonomy" id="874422"/>
    <lineage>
        <taxon>Bacteria</taxon>
        <taxon>Pseudomonadati</taxon>
        <taxon>Bacteroidota</taxon>
        <taxon>Flavobacteriia</taxon>
        <taxon>Flavobacteriales</taxon>
        <taxon>Flavobacteriaceae</taxon>
        <taxon>Aquimarina</taxon>
    </lineage>
</organism>
<dbReference type="InterPro" id="IPR041700">
    <property type="entry name" value="OMP_b-brl_3"/>
</dbReference>
<accession>A0ABU5ZQ16</accession>
<dbReference type="PANTHER" id="PTHR40980">
    <property type="entry name" value="PLUG DOMAIN-CONTAINING PROTEIN"/>
    <property type="match status" value="1"/>
</dbReference>
<name>A0ABU5ZQ16_9FLAO</name>
<reference evidence="5 6" key="1">
    <citation type="journal article" date="2013" name="Int. J. Syst. Evol. Microbiol.">
        <title>Aquimarina gracilis sp. nov., isolated from the gut microflora of a mussel, Mytilus coruscus, and emended description of Aquimarina spongiae.</title>
        <authorList>
            <person name="Park S.C."/>
            <person name="Choe H.N."/>
            <person name="Baik K.S."/>
            <person name="Seong C.N."/>
        </authorList>
    </citation>
    <scope>NUCLEOTIDE SEQUENCE [LARGE SCALE GENOMIC DNA]</scope>
    <source>
        <strain evidence="5 6">PSC32</strain>
    </source>
</reference>
<keyword evidence="2" id="KW-0472">Membrane</keyword>
<sequence length="789" mass="89943">MGFKKLIFFLLVYIGITNVNGQNSITGRISDSNNEPLVFANVILYENETSKAVTAMATSETGVYLFENVKEGSFKIEVSMLGFETKTSEIIALTNRGVDITLDFTLQSEQLDEVVVTYKKPIIKQTAEKLIVDIEKSEMINTNLQDVMKKVPGVIVTNGRLNYGGQGNIRILINGKTTDYIDVDALLREMPADNIARVELIQQPGAEYDAEGSGPIIDVILKKNVKLGTHGSVKSTLGYVDDYLYGVSASIASYKNKLNWQASAGYNRSSWREDLIISREVLDETYNQTSISPFDPETYRVSGGFDYYLNDKNTFGITANGIRAKSDRITSNNTSIVAETSQTMLVTDNSFDRDRTTYTINPYYEYKDEKNKVTLDFNYIDYEYTNQNNLFKIEESPVDYDNQRYFQDATYEIFTYQGDYKRIASDNFSWGAGAKYSEVNSDSDLQSFTQNDEGVFVNNTTQTNRFLIDESIVALYSKFNATLDKWSFSGGLRWEESNTKGTSVTQNETRTRNISKFFPSITLTRKITDEISVNTAYTYRIQRPSYSSLNSFVYYYDPFTFEEGNPNLKPAFTNSFQFSLTYDDQPFFSVGYKQTTDALFEIITQNDASAETSRSVINLAQNNNFSASLFGPLNFVKGLDGFTGVIVNYNEYQSKRLTPVLDLSQWSFTWYTSAEYKLPWGINSEISGYYTTGGLEGQIEYKWIAGVDIALSKKFLNDRLKVSVEFEEILNRRFFGAITYDNVNATIENDWARQNIYLQLHYSFGSKYSKNKKRKNVSREERDRIEDNN</sequence>
<proteinExistence type="predicted"/>
<keyword evidence="3" id="KW-0998">Cell outer membrane</keyword>
<dbReference type="RefSeq" id="WP_324178232.1">
    <property type="nucleotide sequence ID" value="NZ_BAABAW010000016.1"/>
</dbReference>
<evidence type="ECO:0000313" key="6">
    <source>
        <dbReference type="Proteomes" id="UP001327027"/>
    </source>
</evidence>
<evidence type="ECO:0000313" key="5">
    <source>
        <dbReference type="EMBL" id="MEB3344181.1"/>
    </source>
</evidence>
<dbReference type="InterPro" id="IPR008969">
    <property type="entry name" value="CarboxyPept-like_regulatory"/>
</dbReference>
<dbReference type="SUPFAM" id="SSF49464">
    <property type="entry name" value="Carboxypeptidase regulatory domain-like"/>
    <property type="match status" value="1"/>
</dbReference>
<evidence type="ECO:0000256" key="2">
    <source>
        <dbReference type="ARBA" id="ARBA00023136"/>
    </source>
</evidence>
<evidence type="ECO:0000256" key="1">
    <source>
        <dbReference type="ARBA" id="ARBA00004442"/>
    </source>
</evidence>
<dbReference type="InterPro" id="IPR036942">
    <property type="entry name" value="Beta-barrel_TonB_sf"/>
</dbReference>
<dbReference type="Pfam" id="PF13620">
    <property type="entry name" value="CarboxypepD_reg"/>
    <property type="match status" value="1"/>
</dbReference>
<comment type="caution">
    <text evidence="5">The sequence shown here is derived from an EMBL/GenBank/DDBJ whole genome shotgun (WGS) entry which is preliminary data.</text>
</comment>
<dbReference type="Pfam" id="PF14905">
    <property type="entry name" value="OMP_b-brl_3"/>
    <property type="match status" value="1"/>
</dbReference>
<dbReference type="Gene3D" id="2.40.170.20">
    <property type="entry name" value="TonB-dependent receptor, beta-barrel domain"/>
    <property type="match status" value="1"/>
</dbReference>
<dbReference type="Proteomes" id="UP001327027">
    <property type="component" value="Unassembled WGS sequence"/>
</dbReference>
<evidence type="ECO:0000259" key="4">
    <source>
        <dbReference type="Pfam" id="PF14905"/>
    </source>
</evidence>
<dbReference type="InterPro" id="IPR037066">
    <property type="entry name" value="Plug_dom_sf"/>
</dbReference>
<dbReference type="SUPFAM" id="SSF56935">
    <property type="entry name" value="Porins"/>
    <property type="match status" value="1"/>
</dbReference>
<dbReference type="Gene3D" id="2.170.130.10">
    <property type="entry name" value="TonB-dependent receptor, plug domain"/>
    <property type="match status" value="1"/>
</dbReference>
<protein>
    <submittedName>
        <fullName evidence="5">Outer membrane beta-barrel protein</fullName>
    </submittedName>
</protein>
<comment type="subcellular location">
    <subcellularLocation>
        <location evidence="1">Cell outer membrane</location>
    </subcellularLocation>
</comment>
<feature type="domain" description="Outer membrane protein beta-barrel" evidence="4">
    <location>
        <begin position="366"/>
        <end position="762"/>
    </location>
</feature>
<dbReference type="EMBL" id="JAYKLX010000001">
    <property type="protein sequence ID" value="MEB3344181.1"/>
    <property type="molecule type" value="Genomic_DNA"/>
</dbReference>
<evidence type="ECO:0000256" key="3">
    <source>
        <dbReference type="ARBA" id="ARBA00023237"/>
    </source>
</evidence>
<gene>
    <name evidence="5" type="ORF">U6A24_01850</name>
</gene>
<dbReference type="PANTHER" id="PTHR40980:SF4">
    <property type="entry name" value="TONB-DEPENDENT RECEPTOR-LIKE BETA-BARREL DOMAIN-CONTAINING PROTEIN"/>
    <property type="match status" value="1"/>
</dbReference>
<keyword evidence="6" id="KW-1185">Reference proteome</keyword>